<dbReference type="GO" id="GO:0005634">
    <property type="term" value="C:nucleus"/>
    <property type="evidence" value="ECO:0007669"/>
    <property type="project" value="UniProtKB-SubCell"/>
</dbReference>
<dbReference type="PANTHER" id="PTHR45915:SF2">
    <property type="entry name" value="TOUTATIS, ISOFORM E"/>
    <property type="match status" value="1"/>
</dbReference>
<keyword evidence="4" id="KW-1185">Reference proteome</keyword>
<dbReference type="AlphaFoldDB" id="A0A914RR21"/>
<dbReference type="Pfam" id="PF02791">
    <property type="entry name" value="DDT"/>
    <property type="match status" value="1"/>
</dbReference>
<dbReference type="InterPro" id="IPR018501">
    <property type="entry name" value="DDT_dom"/>
</dbReference>
<dbReference type="GO" id="GO:0000785">
    <property type="term" value="C:chromatin"/>
    <property type="evidence" value="ECO:0007669"/>
    <property type="project" value="TreeGrafter"/>
</dbReference>
<dbReference type="WBParaSite" id="PEQ_0000437901-mRNA-1">
    <property type="protein sequence ID" value="PEQ_0000437901-mRNA-1"/>
    <property type="gene ID" value="PEQ_0000437901"/>
</dbReference>
<comment type="subcellular location">
    <subcellularLocation>
        <location evidence="1">Nucleus</location>
    </subcellularLocation>
</comment>
<evidence type="ECO:0000259" key="3">
    <source>
        <dbReference type="PROSITE" id="PS50827"/>
    </source>
</evidence>
<feature type="domain" description="DDT" evidence="3">
    <location>
        <begin position="40"/>
        <end position="70"/>
    </location>
</feature>
<evidence type="ECO:0000313" key="5">
    <source>
        <dbReference type="WBParaSite" id="PEQ_0000437901-mRNA-1"/>
    </source>
</evidence>
<organism evidence="4 5">
    <name type="scientific">Parascaris equorum</name>
    <name type="common">Equine roundworm</name>
    <dbReference type="NCBI Taxonomy" id="6256"/>
    <lineage>
        <taxon>Eukaryota</taxon>
        <taxon>Metazoa</taxon>
        <taxon>Ecdysozoa</taxon>
        <taxon>Nematoda</taxon>
        <taxon>Chromadorea</taxon>
        <taxon>Rhabditida</taxon>
        <taxon>Spirurina</taxon>
        <taxon>Ascaridomorpha</taxon>
        <taxon>Ascaridoidea</taxon>
        <taxon>Ascarididae</taxon>
        <taxon>Parascaris</taxon>
    </lineage>
</organism>
<accession>A0A914RR21</accession>
<dbReference type="PROSITE" id="PS50827">
    <property type="entry name" value="DDT"/>
    <property type="match status" value="1"/>
</dbReference>
<proteinExistence type="predicted"/>
<sequence length="70" mass="7944">MKAEEEERMKTVRQPVDDLLLEEARKLPQLDRIDNLTVTGPAFADALMVNEFVHNFGHVLKIEGVAIEPD</sequence>
<evidence type="ECO:0000256" key="1">
    <source>
        <dbReference type="ARBA" id="ARBA00004123"/>
    </source>
</evidence>
<keyword evidence="2" id="KW-0539">Nucleus</keyword>
<name>A0A914RR21_PAREQ</name>
<evidence type="ECO:0000256" key="2">
    <source>
        <dbReference type="ARBA" id="ARBA00023242"/>
    </source>
</evidence>
<dbReference type="Proteomes" id="UP000887564">
    <property type="component" value="Unplaced"/>
</dbReference>
<evidence type="ECO:0000313" key="4">
    <source>
        <dbReference type="Proteomes" id="UP000887564"/>
    </source>
</evidence>
<protein>
    <submittedName>
        <fullName evidence="5">DDT domain-containing protein</fullName>
    </submittedName>
</protein>
<reference evidence="5" key="1">
    <citation type="submission" date="2022-11" db="UniProtKB">
        <authorList>
            <consortium name="WormBaseParasite"/>
        </authorList>
    </citation>
    <scope>IDENTIFICATION</scope>
</reference>
<dbReference type="PANTHER" id="PTHR45915">
    <property type="entry name" value="TRANSCRIPTION INTERMEDIARY FACTOR"/>
    <property type="match status" value="1"/>
</dbReference>